<dbReference type="EMBL" id="HACG01052067">
    <property type="protein sequence ID" value="CEK98938.1"/>
    <property type="molecule type" value="Transcribed_RNA"/>
</dbReference>
<dbReference type="AlphaFoldDB" id="A0A0B7C176"/>
<organism evidence="2">
    <name type="scientific">Arion vulgaris</name>
    <dbReference type="NCBI Taxonomy" id="1028688"/>
    <lineage>
        <taxon>Eukaryota</taxon>
        <taxon>Metazoa</taxon>
        <taxon>Spiralia</taxon>
        <taxon>Lophotrochozoa</taxon>
        <taxon>Mollusca</taxon>
        <taxon>Gastropoda</taxon>
        <taxon>Heterobranchia</taxon>
        <taxon>Euthyneura</taxon>
        <taxon>Panpulmonata</taxon>
        <taxon>Eupulmonata</taxon>
        <taxon>Stylommatophora</taxon>
        <taxon>Helicina</taxon>
        <taxon>Arionoidea</taxon>
        <taxon>Arionidae</taxon>
        <taxon>Arion</taxon>
    </lineage>
</organism>
<proteinExistence type="predicted"/>
<feature type="region of interest" description="Disordered" evidence="1">
    <location>
        <begin position="45"/>
        <end position="67"/>
    </location>
</feature>
<accession>A0A0B7C176</accession>
<evidence type="ECO:0000313" key="2">
    <source>
        <dbReference type="EMBL" id="CEK98938.1"/>
    </source>
</evidence>
<feature type="non-terminal residue" evidence="2">
    <location>
        <position position="1"/>
    </location>
</feature>
<gene>
    <name evidence="2" type="primary">ORF220015</name>
</gene>
<feature type="non-terminal residue" evidence="2">
    <location>
        <position position="67"/>
    </location>
</feature>
<protein>
    <submittedName>
        <fullName evidence="2">Uncharacterized protein</fullName>
    </submittedName>
</protein>
<sequence length="67" mass="7356">EKGGGISSSISYEEIHMSIVKAGNELSKDMSHRKVLDPHEVYYSSESQTTSAVSLEGDSNRYMTTSL</sequence>
<evidence type="ECO:0000256" key="1">
    <source>
        <dbReference type="SAM" id="MobiDB-lite"/>
    </source>
</evidence>
<name>A0A0B7C176_9EUPU</name>
<reference evidence="2" key="1">
    <citation type="submission" date="2014-12" db="EMBL/GenBank/DDBJ databases">
        <title>Insight into the proteome of Arion vulgaris.</title>
        <authorList>
            <person name="Aradska J."/>
            <person name="Bulat T."/>
            <person name="Smidak R."/>
            <person name="Sarate P."/>
            <person name="Gangsoo J."/>
            <person name="Sialana F."/>
            <person name="Bilban M."/>
            <person name="Lubec G."/>
        </authorList>
    </citation>
    <scope>NUCLEOTIDE SEQUENCE</scope>
    <source>
        <tissue evidence="2">Skin</tissue>
    </source>
</reference>